<organism evidence="2 3">
    <name type="scientific">Diplodia seriata</name>
    <dbReference type="NCBI Taxonomy" id="420778"/>
    <lineage>
        <taxon>Eukaryota</taxon>
        <taxon>Fungi</taxon>
        <taxon>Dikarya</taxon>
        <taxon>Ascomycota</taxon>
        <taxon>Pezizomycotina</taxon>
        <taxon>Dothideomycetes</taxon>
        <taxon>Dothideomycetes incertae sedis</taxon>
        <taxon>Botryosphaeriales</taxon>
        <taxon>Botryosphaeriaceae</taxon>
        <taxon>Diplodia</taxon>
    </lineage>
</organism>
<dbReference type="InterPro" id="IPR012951">
    <property type="entry name" value="BBE"/>
</dbReference>
<dbReference type="InterPro" id="IPR016169">
    <property type="entry name" value="FAD-bd_PCMH_sub2"/>
</dbReference>
<dbReference type="GeneID" id="92014254"/>
<dbReference type="Pfam" id="PF08031">
    <property type="entry name" value="BBE"/>
    <property type="match status" value="1"/>
</dbReference>
<protein>
    <recommendedName>
        <fullName evidence="1">Berberine/berberine-like domain-containing protein</fullName>
    </recommendedName>
</protein>
<name>A0ABR3BXT0_9PEZI</name>
<dbReference type="Gene3D" id="3.40.462.20">
    <property type="match status" value="1"/>
</dbReference>
<evidence type="ECO:0000313" key="2">
    <source>
        <dbReference type="EMBL" id="KAL0253197.1"/>
    </source>
</evidence>
<evidence type="ECO:0000259" key="1">
    <source>
        <dbReference type="Pfam" id="PF08031"/>
    </source>
</evidence>
<dbReference type="Gene3D" id="3.30.465.10">
    <property type="match status" value="1"/>
</dbReference>
<dbReference type="EMBL" id="JAJVCZ030000012">
    <property type="protein sequence ID" value="KAL0253197.1"/>
    <property type="molecule type" value="Genomic_DNA"/>
</dbReference>
<reference evidence="2 3" key="1">
    <citation type="submission" date="2024-02" db="EMBL/GenBank/DDBJ databases">
        <title>De novo assembly and annotation of 12 fungi associated with fruit tree decline syndrome in Ontario, Canada.</title>
        <authorList>
            <person name="Sulman M."/>
            <person name="Ellouze W."/>
            <person name="Ilyukhin E."/>
        </authorList>
    </citation>
    <scope>NUCLEOTIDE SEQUENCE [LARGE SCALE GENOMIC DNA]</scope>
    <source>
        <strain evidence="2 3">FDS-637</strain>
    </source>
</reference>
<sequence length="154" mass="16679">MIGIVDNGMAPTSVTSTDPLKYVFNGLAVNANHSVAGNTAGSNAVHPGWRDALLSAIVQGAWNQTAAWESNVAAEAKLTDELMPLLETITPGAGAYMNEAEVNNPGWKEDYFGPNYDRLRSIKAAWDPDDLFYAKMAVGSDEWTVDEEDRLCKV</sequence>
<comment type="caution">
    <text evidence="2">The sequence shown here is derived from an EMBL/GenBank/DDBJ whole genome shotgun (WGS) entry which is preliminary data.</text>
</comment>
<evidence type="ECO:0000313" key="3">
    <source>
        <dbReference type="Proteomes" id="UP001430584"/>
    </source>
</evidence>
<proteinExistence type="predicted"/>
<dbReference type="Proteomes" id="UP001430584">
    <property type="component" value="Unassembled WGS sequence"/>
</dbReference>
<accession>A0ABR3BXT0</accession>
<feature type="domain" description="Berberine/berberine-like" evidence="1">
    <location>
        <begin position="95"/>
        <end position="137"/>
    </location>
</feature>
<dbReference type="RefSeq" id="XP_066627841.1">
    <property type="nucleotide sequence ID" value="XM_066781558.1"/>
</dbReference>
<gene>
    <name evidence="2" type="ORF">SLS55_010169</name>
</gene>
<keyword evidence="3" id="KW-1185">Reference proteome</keyword>